<dbReference type="PANTHER" id="PTHR47765">
    <property type="entry name" value="3'-5' EXONUCLEASE DOMAIN-CONTAINING PROTEIN"/>
    <property type="match status" value="1"/>
</dbReference>
<dbReference type="Proteomes" id="UP000604046">
    <property type="component" value="Unassembled WGS sequence"/>
</dbReference>
<dbReference type="OrthoDB" id="445447at2759"/>
<dbReference type="InterPro" id="IPR002782">
    <property type="entry name" value="Mut7-C_RNAse_dom"/>
</dbReference>
<accession>A0A812MAU5</accession>
<evidence type="ECO:0000256" key="1">
    <source>
        <dbReference type="SAM" id="MobiDB-lite"/>
    </source>
</evidence>
<dbReference type="InterPro" id="IPR002562">
    <property type="entry name" value="3'-5'_exonuclease_dom"/>
</dbReference>
<dbReference type="GO" id="GO:0003676">
    <property type="term" value="F:nucleic acid binding"/>
    <property type="evidence" value="ECO:0007669"/>
    <property type="project" value="InterPro"/>
</dbReference>
<dbReference type="GO" id="GO:0008408">
    <property type="term" value="F:3'-5' exonuclease activity"/>
    <property type="evidence" value="ECO:0007669"/>
    <property type="project" value="InterPro"/>
</dbReference>
<name>A0A812MAU5_9DINO</name>
<comment type="caution">
    <text evidence="4">The sequence shown here is derived from an EMBL/GenBank/DDBJ whole genome shotgun (WGS) entry which is preliminary data.</text>
</comment>
<dbReference type="SUPFAM" id="SSF53098">
    <property type="entry name" value="Ribonuclease H-like"/>
    <property type="match status" value="1"/>
</dbReference>
<proteinExistence type="predicted"/>
<feature type="region of interest" description="Disordered" evidence="1">
    <location>
        <begin position="1"/>
        <end position="20"/>
    </location>
</feature>
<dbReference type="Pfam" id="PF01612">
    <property type="entry name" value="DNA_pol_A_exo1"/>
    <property type="match status" value="1"/>
</dbReference>
<dbReference type="InterPro" id="IPR052408">
    <property type="entry name" value="Exonuclease_MUT-7-like"/>
</dbReference>
<dbReference type="EMBL" id="CAJNDS010001313">
    <property type="protein sequence ID" value="CAE7255027.1"/>
    <property type="molecule type" value="Genomic_DNA"/>
</dbReference>
<dbReference type="AlphaFoldDB" id="A0A812MAU5"/>
<protein>
    <submittedName>
        <fullName evidence="4">EXD3 protein</fullName>
    </submittedName>
</protein>
<dbReference type="InterPro" id="IPR012337">
    <property type="entry name" value="RNaseH-like_sf"/>
</dbReference>
<evidence type="ECO:0000313" key="5">
    <source>
        <dbReference type="Proteomes" id="UP000604046"/>
    </source>
</evidence>
<sequence>MLATGSEEDATSTAARQLPRLQPQDGEVHVWVDATEGAEQLATLAEDALASPHLIVAVDAEWHDPRPISLLQLAVETDPQQPPTVFLVDMVHPPSDEALLWCRRLLIPGTHRVLAFSCHEDLRRLQKVDLLPDGDEPSWLDLQSRFGPTGPPPGLQAVVAGTLGLWMDKRLQTSNWDRRPLSPAQRTYAALDAAVLLRLLRCEVPPRPPWDLKPRPAKEPQGEVTMEAERARWRQYRAQPTRQRQRLLSGSGREKNSDLCFVLPSVLTRLLRKMRGLGLDTEILREGAPQGELVETAEAEDRIILYYRAKKLLPARVAHRTYVLQSTTPDEQLREVIEAFDVDVDSDCLCGRCVHCNAWDWNLVSRDAVRGNPQVAQKTLDNFDEFWLCGGCGKIYWEGKMFVKALGHFRGFMPEAKADPAPGSEDSARDRDLVAQRAQELEALGWSAPRVRATMVREGLLSPDGALEQDIDPGKLESVDSASGYASKGPGLHATACRGRGSRPVVSALVALAAFTGLPPIIRAIPQPARELPSTRKALRLCQLLAIDAVRDY</sequence>
<gene>
    <name evidence="4" type="primary">EXD3</name>
    <name evidence="4" type="ORF">SNAT2548_LOCUS12953</name>
</gene>
<evidence type="ECO:0000313" key="4">
    <source>
        <dbReference type="EMBL" id="CAE7255027.1"/>
    </source>
</evidence>
<keyword evidence="5" id="KW-1185">Reference proteome</keyword>
<dbReference type="GO" id="GO:0006139">
    <property type="term" value="P:nucleobase-containing compound metabolic process"/>
    <property type="evidence" value="ECO:0007669"/>
    <property type="project" value="InterPro"/>
</dbReference>
<dbReference type="Pfam" id="PF01927">
    <property type="entry name" value="Mut7-C"/>
    <property type="match status" value="1"/>
</dbReference>
<evidence type="ECO:0000259" key="2">
    <source>
        <dbReference type="Pfam" id="PF01612"/>
    </source>
</evidence>
<dbReference type="Gene3D" id="3.30.420.10">
    <property type="entry name" value="Ribonuclease H-like superfamily/Ribonuclease H"/>
    <property type="match status" value="1"/>
</dbReference>
<feature type="compositionally biased region" description="Acidic residues" evidence="1">
    <location>
        <begin position="1"/>
        <end position="10"/>
    </location>
</feature>
<organism evidence="4 5">
    <name type="scientific">Symbiodinium natans</name>
    <dbReference type="NCBI Taxonomy" id="878477"/>
    <lineage>
        <taxon>Eukaryota</taxon>
        <taxon>Sar</taxon>
        <taxon>Alveolata</taxon>
        <taxon>Dinophyceae</taxon>
        <taxon>Suessiales</taxon>
        <taxon>Symbiodiniaceae</taxon>
        <taxon>Symbiodinium</taxon>
    </lineage>
</organism>
<dbReference type="InterPro" id="IPR036397">
    <property type="entry name" value="RNaseH_sf"/>
</dbReference>
<evidence type="ECO:0000259" key="3">
    <source>
        <dbReference type="Pfam" id="PF01927"/>
    </source>
</evidence>
<feature type="domain" description="Mut7-C RNAse" evidence="3">
    <location>
        <begin position="261"/>
        <end position="402"/>
    </location>
</feature>
<reference evidence="4" key="1">
    <citation type="submission" date="2021-02" db="EMBL/GenBank/DDBJ databases">
        <authorList>
            <person name="Dougan E. K."/>
            <person name="Rhodes N."/>
            <person name="Thang M."/>
            <person name="Chan C."/>
        </authorList>
    </citation>
    <scope>NUCLEOTIDE SEQUENCE</scope>
</reference>
<feature type="domain" description="3'-5' exonuclease" evidence="2">
    <location>
        <begin position="38"/>
        <end position="199"/>
    </location>
</feature>
<dbReference type="PANTHER" id="PTHR47765:SF2">
    <property type="entry name" value="EXONUCLEASE MUT-7 HOMOLOG"/>
    <property type="match status" value="1"/>
</dbReference>